<dbReference type="EMBL" id="PDUD01000009">
    <property type="protein sequence ID" value="PHN07627.1"/>
    <property type="molecule type" value="Genomic_DNA"/>
</dbReference>
<reference evidence="1 2" key="1">
    <citation type="submission" date="2017-10" db="EMBL/GenBank/DDBJ databases">
        <title>The draft genome sequence of Lewinella nigricans NBRC 102662.</title>
        <authorList>
            <person name="Wang K."/>
        </authorList>
    </citation>
    <scope>NUCLEOTIDE SEQUENCE [LARGE SCALE GENOMIC DNA]</scope>
    <source>
        <strain evidence="1 2">NBRC 102662</strain>
    </source>
</reference>
<gene>
    <name evidence="1" type="ORF">CRP01_05875</name>
</gene>
<dbReference type="Proteomes" id="UP000223913">
    <property type="component" value="Unassembled WGS sequence"/>
</dbReference>
<name>A0A2D0NGM3_FLAN2</name>
<comment type="caution">
    <text evidence="1">The sequence shown here is derived from an EMBL/GenBank/DDBJ whole genome shotgun (WGS) entry which is preliminary data.</text>
</comment>
<dbReference type="Gene3D" id="3.10.450.50">
    <property type="match status" value="2"/>
</dbReference>
<evidence type="ECO:0000313" key="1">
    <source>
        <dbReference type="EMBL" id="PHN07627.1"/>
    </source>
</evidence>
<dbReference type="InterPro" id="IPR032710">
    <property type="entry name" value="NTF2-like_dom_sf"/>
</dbReference>
<evidence type="ECO:0008006" key="3">
    <source>
        <dbReference type="Google" id="ProtNLM"/>
    </source>
</evidence>
<dbReference type="SUPFAM" id="SSF54427">
    <property type="entry name" value="NTF2-like"/>
    <property type="match status" value="2"/>
</dbReference>
<accession>A0A2D0NGM3</accession>
<keyword evidence="2" id="KW-1185">Reference proteome</keyword>
<protein>
    <recommendedName>
        <fullName evidence="3">DUF4440 domain-containing protein</fullName>
    </recommendedName>
</protein>
<proteinExistence type="predicted"/>
<organism evidence="1 2">
    <name type="scientific">Flavilitoribacter nigricans (strain ATCC 23147 / DSM 23189 / NBRC 102662 / NCIMB 1420 / SS-2)</name>
    <name type="common">Lewinella nigricans</name>
    <dbReference type="NCBI Taxonomy" id="1122177"/>
    <lineage>
        <taxon>Bacteria</taxon>
        <taxon>Pseudomonadati</taxon>
        <taxon>Bacteroidota</taxon>
        <taxon>Saprospiria</taxon>
        <taxon>Saprospirales</taxon>
        <taxon>Lewinellaceae</taxon>
        <taxon>Flavilitoribacter</taxon>
    </lineage>
</organism>
<sequence length="261" mass="30285">MALLGLSCLYACTTTQSFPSAANKPEGPPLPEAIEQQKAAWRSSLNDGDAEALAAYYWESAGLLWGRNFFQDADKVATQWDNWQPGLGKLVEQRTQAVVRHDDSHYFEMGYYKFSEKDPTIYAYVIAWKLTEGKWLRELEVAQPLFEQQEVQIREIDRARELWMERSNAHDHERLVSRSYAADGFYVNQGQHYRGTEAISERYSYMSQPNWQIQLTAKSVMKVQKELVFELGEYNSGGIGHYVIIWEKQGDQWKVLLDFNF</sequence>
<evidence type="ECO:0000313" key="2">
    <source>
        <dbReference type="Proteomes" id="UP000223913"/>
    </source>
</evidence>
<dbReference type="AlphaFoldDB" id="A0A2D0NGM3"/>